<dbReference type="Gene3D" id="1.20.1250.20">
    <property type="entry name" value="MFS general substrate transporter like domains"/>
    <property type="match status" value="1"/>
</dbReference>
<dbReference type="AlphaFoldDB" id="A0A7C8MWI9"/>
<feature type="transmembrane region" description="Helical" evidence="3">
    <location>
        <begin position="372"/>
        <end position="395"/>
    </location>
</feature>
<dbReference type="GO" id="GO:0016020">
    <property type="term" value="C:membrane"/>
    <property type="evidence" value="ECO:0007669"/>
    <property type="project" value="UniProtKB-SubCell"/>
</dbReference>
<feature type="transmembrane region" description="Helical" evidence="3">
    <location>
        <begin position="495"/>
        <end position="522"/>
    </location>
</feature>
<comment type="caution">
    <text evidence="4">The sequence shown here is derived from an EMBL/GenBank/DDBJ whole genome shotgun (WGS) entry which is preliminary data.</text>
</comment>
<dbReference type="InterPro" id="IPR036259">
    <property type="entry name" value="MFS_trans_sf"/>
</dbReference>
<feature type="transmembrane region" description="Helical" evidence="3">
    <location>
        <begin position="567"/>
        <end position="587"/>
    </location>
</feature>
<feature type="transmembrane region" description="Helical" evidence="3">
    <location>
        <begin position="456"/>
        <end position="475"/>
    </location>
</feature>
<evidence type="ECO:0000313" key="4">
    <source>
        <dbReference type="EMBL" id="KAF2972128.1"/>
    </source>
</evidence>
<feature type="transmembrane region" description="Helical" evidence="3">
    <location>
        <begin position="248"/>
        <end position="269"/>
    </location>
</feature>
<keyword evidence="3" id="KW-0472">Membrane</keyword>
<dbReference type="PANTHER" id="PTHR23524">
    <property type="entry name" value="TRANSPORTER, PUTATIVE (AFU_ORTHOLOGUE AFUA_8G04850)-RELATED"/>
    <property type="match status" value="1"/>
</dbReference>
<dbReference type="InParanoid" id="A0A7C8MWI9"/>
<evidence type="ECO:0000256" key="1">
    <source>
        <dbReference type="ARBA" id="ARBA00004141"/>
    </source>
</evidence>
<proteinExistence type="predicted"/>
<comment type="subcellular location">
    <subcellularLocation>
        <location evidence="1">Membrane</location>
        <topology evidence="1">Multi-pass membrane protein</topology>
    </subcellularLocation>
</comment>
<evidence type="ECO:0008006" key="6">
    <source>
        <dbReference type="Google" id="ProtNLM"/>
    </source>
</evidence>
<feature type="region of interest" description="Disordered" evidence="2">
    <location>
        <begin position="332"/>
        <end position="363"/>
    </location>
</feature>
<feature type="transmembrane region" description="Helical" evidence="3">
    <location>
        <begin position="289"/>
        <end position="312"/>
    </location>
</feature>
<keyword evidence="3" id="KW-1133">Transmembrane helix</keyword>
<dbReference type="Proteomes" id="UP000481858">
    <property type="component" value="Unassembled WGS sequence"/>
</dbReference>
<evidence type="ECO:0000313" key="5">
    <source>
        <dbReference type="Proteomes" id="UP000481858"/>
    </source>
</evidence>
<dbReference type="Pfam" id="PF07690">
    <property type="entry name" value="MFS_1"/>
    <property type="match status" value="1"/>
</dbReference>
<feature type="transmembrane region" description="Helical" evidence="3">
    <location>
        <begin position="64"/>
        <end position="86"/>
    </location>
</feature>
<sequence length="626" mass="65045">MAPSRISGLASRLLPFSASTTPVQAATYLLGISLFSISFLVFLNSAISFVITDLLGVKKGVGDIVGTLGFADELVALVACPLWGLLSDRLGVRWVAVLGYTIIAASLWVFVQCRDVYPALILARIMFAAGATAAATMVTAILPVLTGDGEEGKNEGPRGNVVGEEAIYAIGGDEDGDAHGRDTSRVLHNSRPSIAASLESDVTITPERFTEPSADSEGLDYARRGSSASQAFHSAHGDSDIKGRKPSALAGLVGLFTGCGALVALVLFLPLPAHFSKEEGVTPAQAVTYSFYVVGAVALAVAIFVSIGLRGLKGEEGKGWRMLLGLKDRDSSTVSSSAIPQDGSELMPRDPSPIATSCSHPSASAPTDPHIALGYLGGFVARASTVAISLFIPLYVNTYFMSHGFCQGSPNDPSPDLKRECRAAYVLAASLSGVAQFIALLCAPVFGYVNARRYKGVNLGVLVATSLGVVGYTIFPRLQSPEFKDVDGRGGSAVVFLVVALLGISQIGAIVCSLGSLGHGVLGDDVVLRSVSESGDSEREALLGNGNGASPGLIAEKVSRVQLKGSIAGVYSWCGGAAILMLTKLGGYLFDALSTGAPFYMMAIFNAVLLTVSLSLDLGAIVRSRR</sequence>
<keyword evidence="3" id="KW-0812">Transmembrane</keyword>
<accession>A0A7C8MWI9</accession>
<keyword evidence="5" id="KW-1185">Reference proteome</keyword>
<dbReference type="PANTHER" id="PTHR23524:SF1">
    <property type="entry name" value="MRH DOMAIN-CONTAINING PROTEIN-RELATED"/>
    <property type="match status" value="1"/>
</dbReference>
<feature type="transmembrane region" description="Helical" evidence="3">
    <location>
        <begin position="35"/>
        <end position="57"/>
    </location>
</feature>
<dbReference type="GO" id="GO:0022857">
    <property type="term" value="F:transmembrane transporter activity"/>
    <property type="evidence" value="ECO:0007669"/>
    <property type="project" value="InterPro"/>
</dbReference>
<gene>
    <name evidence="4" type="ORF">GQX73_g1491</name>
</gene>
<evidence type="ECO:0000256" key="3">
    <source>
        <dbReference type="SAM" id="Phobius"/>
    </source>
</evidence>
<feature type="compositionally biased region" description="Polar residues" evidence="2">
    <location>
        <begin position="354"/>
        <end position="363"/>
    </location>
</feature>
<dbReference type="OrthoDB" id="18110at2759"/>
<organism evidence="4 5">
    <name type="scientific">Xylaria multiplex</name>
    <dbReference type="NCBI Taxonomy" id="323545"/>
    <lineage>
        <taxon>Eukaryota</taxon>
        <taxon>Fungi</taxon>
        <taxon>Dikarya</taxon>
        <taxon>Ascomycota</taxon>
        <taxon>Pezizomycotina</taxon>
        <taxon>Sordariomycetes</taxon>
        <taxon>Xylariomycetidae</taxon>
        <taxon>Xylariales</taxon>
        <taxon>Xylariaceae</taxon>
        <taxon>Xylaria</taxon>
    </lineage>
</organism>
<dbReference type="InterPro" id="IPR011701">
    <property type="entry name" value="MFS"/>
</dbReference>
<feature type="transmembrane region" description="Helical" evidence="3">
    <location>
        <begin position="92"/>
        <end position="111"/>
    </location>
</feature>
<evidence type="ECO:0000256" key="2">
    <source>
        <dbReference type="SAM" id="MobiDB-lite"/>
    </source>
</evidence>
<protein>
    <recommendedName>
        <fullName evidence="6">Major facilitator superfamily (MFS) profile domain-containing protein</fullName>
    </recommendedName>
</protein>
<dbReference type="EMBL" id="WUBL01000008">
    <property type="protein sequence ID" value="KAF2972128.1"/>
    <property type="molecule type" value="Genomic_DNA"/>
</dbReference>
<dbReference type="SUPFAM" id="SSF103473">
    <property type="entry name" value="MFS general substrate transporter"/>
    <property type="match status" value="2"/>
</dbReference>
<feature type="transmembrane region" description="Helical" evidence="3">
    <location>
        <begin position="599"/>
        <end position="622"/>
    </location>
</feature>
<reference evidence="4 5" key="1">
    <citation type="submission" date="2019-12" db="EMBL/GenBank/DDBJ databases">
        <title>Draft genome sequence of the ascomycete Xylaria multiplex DSM 110363.</title>
        <authorList>
            <person name="Buettner E."/>
            <person name="Kellner H."/>
        </authorList>
    </citation>
    <scope>NUCLEOTIDE SEQUENCE [LARGE SCALE GENOMIC DNA]</scope>
    <source>
        <strain evidence="4 5">DSM 110363</strain>
    </source>
</reference>
<feature type="transmembrane region" description="Helical" evidence="3">
    <location>
        <begin position="423"/>
        <end position="449"/>
    </location>
</feature>
<name>A0A7C8MWI9_9PEZI</name>